<dbReference type="Pfam" id="PF00656">
    <property type="entry name" value="Peptidase_C14"/>
    <property type="match status" value="1"/>
</dbReference>
<evidence type="ECO:0000313" key="2">
    <source>
        <dbReference type="EMBL" id="QXM23889.1"/>
    </source>
</evidence>
<dbReference type="GO" id="GO:0006508">
    <property type="term" value="P:proteolysis"/>
    <property type="evidence" value="ECO:0007669"/>
    <property type="project" value="InterPro"/>
</dbReference>
<dbReference type="InterPro" id="IPR011600">
    <property type="entry name" value="Pept_C14_caspase"/>
</dbReference>
<accession>A0A975YIS4</accession>
<gene>
    <name evidence="2" type="ORF">KO353_11350</name>
</gene>
<dbReference type="KEGG" id="elio:KO353_11350"/>
<name>A0A975YIS4_9PROT</name>
<proteinExistence type="predicted"/>
<dbReference type="Proteomes" id="UP000694001">
    <property type="component" value="Chromosome"/>
</dbReference>
<feature type="domain" description="Peptidase C14 caspase" evidence="1">
    <location>
        <begin position="325"/>
        <end position="511"/>
    </location>
</feature>
<keyword evidence="3" id="KW-1185">Reference proteome</keyword>
<dbReference type="GO" id="GO:0004197">
    <property type="term" value="F:cysteine-type endopeptidase activity"/>
    <property type="evidence" value="ECO:0007669"/>
    <property type="project" value="InterPro"/>
</dbReference>
<evidence type="ECO:0000259" key="1">
    <source>
        <dbReference type="Pfam" id="PF00656"/>
    </source>
</evidence>
<protein>
    <submittedName>
        <fullName evidence="2">Caspase family protein</fullName>
    </submittedName>
</protein>
<reference evidence="2" key="1">
    <citation type="submission" date="2021-06" db="EMBL/GenBank/DDBJ databases">
        <title>Elioraea tepida, sp. nov., a moderately thermophilic aerobic anoxygenic phototrophic bacterium isolated from an alkaline siliceous hot spring mat community in Yellowstone National Park, WY, USA.</title>
        <authorList>
            <person name="Saini M.K."/>
            <person name="Yoshida S."/>
            <person name="Sebastian A."/>
            <person name="Hirose S."/>
            <person name="Hara E."/>
            <person name="Tamaki H."/>
            <person name="Soulier N.T."/>
            <person name="Albert I."/>
            <person name="Hanada S."/>
            <person name="Bryant D.A."/>
            <person name="Tank M."/>
        </authorList>
    </citation>
    <scope>NUCLEOTIDE SEQUENCE</scope>
    <source>
        <strain evidence="2">MS-P2</strain>
    </source>
</reference>
<dbReference type="RefSeq" id="WP_218284822.1">
    <property type="nucleotide sequence ID" value="NZ_CP076448.1"/>
</dbReference>
<organism evidence="2 3">
    <name type="scientific">Elioraea tepida</name>
    <dbReference type="NCBI Taxonomy" id="2843330"/>
    <lineage>
        <taxon>Bacteria</taxon>
        <taxon>Pseudomonadati</taxon>
        <taxon>Pseudomonadota</taxon>
        <taxon>Alphaproteobacteria</taxon>
        <taxon>Acetobacterales</taxon>
        <taxon>Elioraeaceae</taxon>
        <taxon>Elioraea</taxon>
    </lineage>
</organism>
<dbReference type="EMBL" id="CP076448">
    <property type="protein sequence ID" value="QXM23889.1"/>
    <property type="molecule type" value="Genomic_DNA"/>
</dbReference>
<evidence type="ECO:0000313" key="3">
    <source>
        <dbReference type="Proteomes" id="UP000694001"/>
    </source>
</evidence>
<sequence length="563" mass="60059">MPASGAGVASSAVSAPGLSLADWRDSPAPKLNGQALALGRGEISRSAAIAGDRLLLGTDTHLRLFDRRGRQLPEAAVTGAAWALAVAPAASVAVAALGDGTLRWFDLDGERPLAERGALFVHADGARWALFTPEGFFDHAEGGGQHLVGVHLNRRAAEQPDWASFTQAYRALYAPAVVRARLAGDVTAARRRLAELGDRRAVIARQPRVTVTGLCVPDVSGECRALEAESSQPHGLSRVRIRLRLEDRGLGLGPVDVFRNGRNVGRVDPAGLAEIGIDVALDPGVNTLQARAWDQAVRLFAETPVLRLDARGVEDRAARLFIMAVGVDRYRNPQLALRFAAADATTVAQALRDGAVGLFASAEVTVLTDEAATREGILAALERLSREIGPQDTSLLYLAGHGVKTEPDERFLFLPQDVEDASSSEALRRQGLSDEVLVGALSRIRARNGFLFMDTCYAGQVAVDALASVGNETGRYLLTASTSVQEALDSYDDRNGVFAVAVRKALTGRAGRDERGIVSALALGEYVSRRVGVLAREKGHARDAVFRTAQRDLRSFPIARVSP</sequence>
<dbReference type="AlphaFoldDB" id="A0A975YIS4"/>